<feature type="coiled-coil region" evidence="1">
    <location>
        <begin position="143"/>
        <end position="226"/>
    </location>
</feature>
<name>A0A2H3JKE8_WOLCO</name>
<feature type="region of interest" description="Disordered" evidence="2">
    <location>
        <begin position="102"/>
        <end position="130"/>
    </location>
</feature>
<keyword evidence="1" id="KW-0175">Coiled coil</keyword>
<dbReference type="AlphaFoldDB" id="A0A2H3JKE8"/>
<organism evidence="3 4">
    <name type="scientific">Wolfiporia cocos (strain MD-104)</name>
    <name type="common">Brown rot fungus</name>
    <dbReference type="NCBI Taxonomy" id="742152"/>
    <lineage>
        <taxon>Eukaryota</taxon>
        <taxon>Fungi</taxon>
        <taxon>Dikarya</taxon>
        <taxon>Basidiomycota</taxon>
        <taxon>Agaricomycotina</taxon>
        <taxon>Agaricomycetes</taxon>
        <taxon>Polyporales</taxon>
        <taxon>Phaeolaceae</taxon>
        <taxon>Wolfiporia</taxon>
    </lineage>
</organism>
<proteinExistence type="predicted"/>
<evidence type="ECO:0000256" key="1">
    <source>
        <dbReference type="SAM" id="Coils"/>
    </source>
</evidence>
<evidence type="ECO:0000313" key="4">
    <source>
        <dbReference type="Proteomes" id="UP000218811"/>
    </source>
</evidence>
<feature type="region of interest" description="Disordered" evidence="2">
    <location>
        <begin position="234"/>
        <end position="282"/>
    </location>
</feature>
<feature type="non-terminal residue" evidence="3">
    <location>
        <position position="282"/>
    </location>
</feature>
<keyword evidence="4" id="KW-1185">Reference proteome</keyword>
<feature type="compositionally biased region" description="Polar residues" evidence="2">
    <location>
        <begin position="234"/>
        <end position="254"/>
    </location>
</feature>
<dbReference type="Proteomes" id="UP000218811">
    <property type="component" value="Unassembled WGS sequence"/>
</dbReference>
<gene>
    <name evidence="3" type="ORF">WOLCODRAFT_163951</name>
</gene>
<sequence>MTGIKDIGTGAAPRSIPTEHWQQQPHYILNPPTDGGDADATKSGDQELHLEDFMQKLQLNRVTELEQVQNNVLNPEALALLRHQQLQQQQQLLQQQLQLQQQQHMPPLEQPQISQHTEQPRQGQQGQQSSLTRVKYNQFRQRGELIQDRITNLEIQKENLRKEEGMSEMQIKLKVEEINNEIERYKNAAQAVYIEIRKLAAEEAQLQQAAAAAAAANRNIASASNAPQQLGTQIQQNNPQAGPSVQHSGQSALVNGQMFAEAQAQIHNMPPQQGPGGLGQPV</sequence>
<dbReference type="EMBL" id="KB468124">
    <property type="protein sequence ID" value="PCH42660.1"/>
    <property type="molecule type" value="Genomic_DNA"/>
</dbReference>
<reference evidence="3 4" key="1">
    <citation type="journal article" date="2012" name="Science">
        <title>The Paleozoic origin of enzymatic lignin decomposition reconstructed from 31 fungal genomes.</title>
        <authorList>
            <person name="Floudas D."/>
            <person name="Binder M."/>
            <person name="Riley R."/>
            <person name="Barry K."/>
            <person name="Blanchette R.A."/>
            <person name="Henrissat B."/>
            <person name="Martinez A.T."/>
            <person name="Otillar R."/>
            <person name="Spatafora J.W."/>
            <person name="Yadav J.S."/>
            <person name="Aerts A."/>
            <person name="Benoit I."/>
            <person name="Boyd A."/>
            <person name="Carlson A."/>
            <person name="Copeland A."/>
            <person name="Coutinho P.M."/>
            <person name="de Vries R.P."/>
            <person name="Ferreira P."/>
            <person name="Findley K."/>
            <person name="Foster B."/>
            <person name="Gaskell J."/>
            <person name="Glotzer D."/>
            <person name="Gorecki P."/>
            <person name="Heitman J."/>
            <person name="Hesse C."/>
            <person name="Hori C."/>
            <person name="Igarashi K."/>
            <person name="Jurgens J.A."/>
            <person name="Kallen N."/>
            <person name="Kersten P."/>
            <person name="Kohler A."/>
            <person name="Kuees U."/>
            <person name="Kumar T.K.A."/>
            <person name="Kuo A."/>
            <person name="LaButti K."/>
            <person name="Larrondo L.F."/>
            <person name="Lindquist E."/>
            <person name="Ling A."/>
            <person name="Lombard V."/>
            <person name="Lucas S."/>
            <person name="Lundell T."/>
            <person name="Martin R."/>
            <person name="McLaughlin D.J."/>
            <person name="Morgenstern I."/>
            <person name="Morin E."/>
            <person name="Murat C."/>
            <person name="Nagy L.G."/>
            <person name="Nolan M."/>
            <person name="Ohm R.A."/>
            <person name="Patyshakuliyeva A."/>
            <person name="Rokas A."/>
            <person name="Ruiz-Duenas F.J."/>
            <person name="Sabat G."/>
            <person name="Salamov A."/>
            <person name="Samejima M."/>
            <person name="Schmutz J."/>
            <person name="Slot J.C."/>
            <person name="St John F."/>
            <person name="Stenlid J."/>
            <person name="Sun H."/>
            <person name="Sun S."/>
            <person name="Syed K."/>
            <person name="Tsang A."/>
            <person name="Wiebenga A."/>
            <person name="Young D."/>
            <person name="Pisabarro A."/>
            <person name="Eastwood D.C."/>
            <person name="Martin F."/>
            <person name="Cullen D."/>
            <person name="Grigoriev I.V."/>
            <person name="Hibbett D.S."/>
        </authorList>
    </citation>
    <scope>NUCLEOTIDE SEQUENCE [LARGE SCALE GENOMIC DNA]</scope>
    <source>
        <strain evidence="3 4">MD-104</strain>
    </source>
</reference>
<feature type="compositionally biased region" description="Polar residues" evidence="2">
    <location>
        <begin position="111"/>
        <end position="121"/>
    </location>
</feature>
<evidence type="ECO:0000256" key="2">
    <source>
        <dbReference type="SAM" id="MobiDB-lite"/>
    </source>
</evidence>
<protein>
    <submittedName>
        <fullName evidence="3">Uncharacterized protein</fullName>
    </submittedName>
</protein>
<evidence type="ECO:0000313" key="3">
    <source>
        <dbReference type="EMBL" id="PCH42660.1"/>
    </source>
</evidence>
<feature type="region of interest" description="Disordered" evidence="2">
    <location>
        <begin position="1"/>
        <end position="45"/>
    </location>
</feature>
<accession>A0A2H3JKE8</accession>